<dbReference type="RefSeq" id="WP_109670479.1">
    <property type="nucleotide sequence ID" value="NZ_QGGH01000011.1"/>
</dbReference>
<reference evidence="1 2" key="1">
    <citation type="submission" date="2018-05" db="EMBL/GenBank/DDBJ databases">
        <title>Genomic Encyclopedia of Type Strains, Phase IV (KMG-IV): sequencing the most valuable type-strain genomes for metagenomic binning, comparative biology and taxonomic classification.</title>
        <authorList>
            <person name="Goeker M."/>
        </authorList>
    </citation>
    <scope>NUCLEOTIDE SEQUENCE [LARGE SCALE GENOMIC DNA]</scope>
    <source>
        <strain evidence="1 2">DSM 2626</strain>
    </source>
</reference>
<protein>
    <submittedName>
        <fullName evidence="1">Uncharacterized protein</fullName>
    </submittedName>
</protein>
<dbReference type="AlphaFoldDB" id="A0A8E2W884"/>
<evidence type="ECO:0000313" key="1">
    <source>
        <dbReference type="EMBL" id="PWJ88417.1"/>
    </source>
</evidence>
<evidence type="ECO:0000313" key="2">
    <source>
        <dbReference type="Proteomes" id="UP000245631"/>
    </source>
</evidence>
<dbReference type="Proteomes" id="UP000245631">
    <property type="component" value="Unassembled WGS sequence"/>
</dbReference>
<dbReference type="EMBL" id="QGGH01000011">
    <property type="protein sequence ID" value="PWJ88417.1"/>
    <property type="molecule type" value="Genomic_DNA"/>
</dbReference>
<name>A0A8E2W884_RHILI</name>
<dbReference type="GeneID" id="61054913"/>
<accession>A0A8E2W884</accession>
<comment type="caution">
    <text evidence="1">The sequence shown here is derived from an EMBL/GenBank/DDBJ whole genome shotgun (WGS) entry which is preliminary data.</text>
</comment>
<organism evidence="1 2">
    <name type="scientific">Rhizobium loti</name>
    <name type="common">Mesorhizobium loti</name>
    <dbReference type="NCBI Taxonomy" id="381"/>
    <lineage>
        <taxon>Bacteria</taxon>
        <taxon>Pseudomonadati</taxon>
        <taxon>Pseudomonadota</taxon>
        <taxon>Alphaproteobacteria</taxon>
        <taxon>Hyphomicrobiales</taxon>
        <taxon>Phyllobacteriaceae</taxon>
        <taxon>Mesorhizobium</taxon>
    </lineage>
</organism>
<gene>
    <name evidence="1" type="ORF">C8D77_111140</name>
</gene>
<proteinExistence type="predicted"/>
<sequence>MEDPHAAERARQAAEMKVRWIVANNIAEQVRAKVSSGMLAMSRYRLMLGAATLPPFVTAKRKAVDAA</sequence>